<dbReference type="EMBL" id="AWWV01016217">
    <property type="protein sequence ID" value="OMO50271.1"/>
    <property type="molecule type" value="Genomic_DNA"/>
</dbReference>
<organism evidence="1 2">
    <name type="scientific">Corchorus capsularis</name>
    <name type="common">Jute</name>
    <dbReference type="NCBI Taxonomy" id="210143"/>
    <lineage>
        <taxon>Eukaryota</taxon>
        <taxon>Viridiplantae</taxon>
        <taxon>Streptophyta</taxon>
        <taxon>Embryophyta</taxon>
        <taxon>Tracheophyta</taxon>
        <taxon>Spermatophyta</taxon>
        <taxon>Magnoliopsida</taxon>
        <taxon>eudicotyledons</taxon>
        <taxon>Gunneridae</taxon>
        <taxon>Pentapetalae</taxon>
        <taxon>rosids</taxon>
        <taxon>malvids</taxon>
        <taxon>Malvales</taxon>
        <taxon>Malvaceae</taxon>
        <taxon>Grewioideae</taxon>
        <taxon>Apeibeae</taxon>
        <taxon>Corchorus</taxon>
    </lineage>
</organism>
<evidence type="ECO:0000313" key="1">
    <source>
        <dbReference type="EMBL" id="OMO50271.1"/>
    </source>
</evidence>
<accession>A0A1R3FWP2</accession>
<name>A0A1R3FWP2_COCAP</name>
<comment type="caution">
    <text evidence="1">The sequence shown here is derived from an EMBL/GenBank/DDBJ whole genome shotgun (WGS) entry which is preliminary data.</text>
</comment>
<evidence type="ECO:0000313" key="2">
    <source>
        <dbReference type="Proteomes" id="UP000188268"/>
    </source>
</evidence>
<gene>
    <name evidence="1" type="ORF">CCACVL1_30544</name>
</gene>
<dbReference type="AlphaFoldDB" id="A0A1R3FWP2"/>
<sequence length="41" mass="4779">MGHISGRQKTISDVASNGTFFILHHKVTWLQMEPSFFFIIR</sequence>
<reference evidence="1 2" key="1">
    <citation type="submission" date="2013-09" db="EMBL/GenBank/DDBJ databases">
        <title>Corchorus capsularis genome sequencing.</title>
        <authorList>
            <person name="Alam M."/>
            <person name="Haque M.S."/>
            <person name="Islam M.S."/>
            <person name="Emdad E.M."/>
            <person name="Islam M.M."/>
            <person name="Ahmed B."/>
            <person name="Halim A."/>
            <person name="Hossen Q.M.M."/>
            <person name="Hossain M.Z."/>
            <person name="Ahmed R."/>
            <person name="Khan M.M."/>
            <person name="Islam R."/>
            <person name="Rashid M.M."/>
            <person name="Khan S.A."/>
            <person name="Rahman M.S."/>
            <person name="Alam M."/>
        </authorList>
    </citation>
    <scope>NUCLEOTIDE SEQUENCE [LARGE SCALE GENOMIC DNA]</scope>
    <source>
        <strain evidence="2">cv. CVL-1</strain>
        <tissue evidence="1">Whole seedling</tissue>
    </source>
</reference>
<keyword evidence="2" id="KW-1185">Reference proteome</keyword>
<proteinExistence type="predicted"/>
<dbReference type="Gramene" id="OMO50271">
    <property type="protein sequence ID" value="OMO50271"/>
    <property type="gene ID" value="CCACVL1_30544"/>
</dbReference>
<protein>
    <submittedName>
        <fullName evidence="1">Uncharacterized protein</fullName>
    </submittedName>
</protein>
<dbReference type="Proteomes" id="UP000188268">
    <property type="component" value="Unassembled WGS sequence"/>
</dbReference>